<gene>
    <name evidence="7" type="ORF">PCOR1329_LOCUS73645</name>
</gene>
<dbReference type="Pfam" id="PF08507">
    <property type="entry name" value="COPI_assoc"/>
    <property type="match status" value="1"/>
</dbReference>
<evidence type="ECO:0000256" key="1">
    <source>
        <dbReference type="ARBA" id="ARBA00004141"/>
    </source>
</evidence>
<comment type="subcellular location">
    <subcellularLocation>
        <location evidence="1">Membrane</location>
        <topology evidence="1">Multi-pass membrane protein</topology>
    </subcellularLocation>
</comment>
<feature type="transmembrane region" description="Helical" evidence="5">
    <location>
        <begin position="139"/>
        <end position="158"/>
    </location>
</feature>
<dbReference type="PANTHER" id="PTHR28128">
    <property type="entry name" value="GOLGI APPARATUS MEMBRANE PROTEIN TVP15"/>
    <property type="match status" value="1"/>
</dbReference>
<feature type="transmembrane region" description="Helical" evidence="5">
    <location>
        <begin position="170"/>
        <end position="190"/>
    </location>
</feature>
<dbReference type="EMBL" id="CAUYUJ010019930">
    <property type="protein sequence ID" value="CAK0894671.1"/>
    <property type="molecule type" value="Genomic_DNA"/>
</dbReference>
<proteinExistence type="predicted"/>
<dbReference type="InterPro" id="IPR013714">
    <property type="entry name" value="Golgi_TVP15"/>
</dbReference>
<evidence type="ECO:0000256" key="3">
    <source>
        <dbReference type="ARBA" id="ARBA00022989"/>
    </source>
</evidence>
<comment type="caution">
    <text evidence="7">The sequence shown here is derived from an EMBL/GenBank/DDBJ whole genome shotgun (WGS) entry which is preliminary data.</text>
</comment>
<evidence type="ECO:0000313" key="8">
    <source>
        <dbReference type="Proteomes" id="UP001189429"/>
    </source>
</evidence>
<feature type="transmembrane region" description="Helical" evidence="5">
    <location>
        <begin position="101"/>
        <end position="119"/>
    </location>
</feature>
<protein>
    <recommendedName>
        <fullName evidence="6">PBZ-type domain-containing protein</fullName>
    </recommendedName>
</protein>
<keyword evidence="2 5" id="KW-0812">Transmembrane</keyword>
<dbReference type="Pfam" id="PF10283">
    <property type="entry name" value="zf-CCHH"/>
    <property type="match status" value="1"/>
</dbReference>
<dbReference type="InterPro" id="IPR019406">
    <property type="entry name" value="APLF_PBZ"/>
</dbReference>
<accession>A0ABN9X5V4</accession>
<evidence type="ECO:0000259" key="6">
    <source>
        <dbReference type="Pfam" id="PF10283"/>
    </source>
</evidence>
<sequence>MSSAPVASAPYRRKCRYGANCYRRSPGHVANYSHPGDPDWAMDSGPCIAGTAVYTDGRGSLLGVIEQAPGMVRFVAFVAGCACIFFALLRLVSFFSMLDPVTYILQVYILIFASVTMLFEASPDVIEMLGPFSKFQDLLIQNCPFLTTAFGRGLFYIFQGTLWFSLGNVNLLECVAALSLSAVGAIHIMVHYGCIPETTAEKTIGAIPS</sequence>
<name>A0ABN9X5V4_9DINO</name>
<dbReference type="PANTHER" id="PTHR28128:SF1">
    <property type="entry name" value="GOLGI APPARATUS MEMBRANE PROTEIN TVP15"/>
    <property type="match status" value="1"/>
</dbReference>
<evidence type="ECO:0000256" key="2">
    <source>
        <dbReference type="ARBA" id="ARBA00022692"/>
    </source>
</evidence>
<evidence type="ECO:0000256" key="4">
    <source>
        <dbReference type="ARBA" id="ARBA00023136"/>
    </source>
</evidence>
<organism evidence="7 8">
    <name type="scientific">Prorocentrum cordatum</name>
    <dbReference type="NCBI Taxonomy" id="2364126"/>
    <lineage>
        <taxon>Eukaryota</taxon>
        <taxon>Sar</taxon>
        <taxon>Alveolata</taxon>
        <taxon>Dinophyceae</taxon>
        <taxon>Prorocentrales</taxon>
        <taxon>Prorocentraceae</taxon>
        <taxon>Prorocentrum</taxon>
    </lineage>
</organism>
<keyword evidence="3 5" id="KW-1133">Transmembrane helix</keyword>
<keyword evidence="4 5" id="KW-0472">Membrane</keyword>
<dbReference type="Proteomes" id="UP001189429">
    <property type="component" value="Unassembled WGS sequence"/>
</dbReference>
<reference evidence="7" key="1">
    <citation type="submission" date="2023-10" db="EMBL/GenBank/DDBJ databases">
        <authorList>
            <person name="Chen Y."/>
            <person name="Shah S."/>
            <person name="Dougan E. K."/>
            <person name="Thang M."/>
            <person name="Chan C."/>
        </authorList>
    </citation>
    <scope>NUCLEOTIDE SEQUENCE [LARGE SCALE GENOMIC DNA]</scope>
</reference>
<feature type="domain" description="PBZ-type" evidence="6">
    <location>
        <begin position="12"/>
        <end position="37"/>
    </location>
</feature>
<evidence type="ECO:0000313" key="7">
    <source>
        <dbReference type="EMBL" id="CAK0894671.1"/>
    </source>
</evidence>
<evidence type="ECO:0000256" key="5">
    <source>
        <dbReference type="SAM" id="Phobius"/>
    </source>
</evidence>
<keyword evidence="8" id="KW-1185">Reference proteome</keyword>
<feature type="transmembrane region" description="Helical" evidence="5">
    <location>
        <begin position="70"/>
        <end position="89"/>
    </location>
</feature>